<protein>
    <submittedName>
        <fullName evidence="1">Uncharacterized protein</fullName>
    </submittedName>
</protein>
<keyword evidence="2" id="KW-1185">Reference proteome</keyword>
<accession>A0AAP0JU83</accession>
<evidence type="ECO:0000313" key="2">
    <source>
        <dbReference type="Proteomes" id="UP001419268"/>
    </source>
</evidence>
<organism evidence="1 2">
    <name type="scientific">Stephania cephalantha</name>
    <dbReference type="NCBI Taxonomy" id="152367"/>
    <lineage>
        <taxon>Eukaryota</taxon>
        <taxon>Viridiplantae</taxon>
        <taxon>Streptophyta</taxon>
        <taxon>Embryophyta</taxon>
        <taxon>Tracheophyta</taxon>
        <taxon>Spermatophyta</taxon>
        <taxon>Magnoliopsida</taxon>
        <taxon>Ranunculales</taxon>
        <taxon>Menispermaceae</taxon>
        <taxon>Menispermoideae</taxon>
        <taxon>Cissampelideae</taxon>
        <taxon>Stephania</taxon>
    </lineage>
</organism>
<dbReference type="EMBL" id="JBBNAG010000004">
    <property type="protein sequence ID" value="KAK9140346.1"/>
    <property type="molecule type" value="Genomic_DNA"/>
</dbReference>
<name>A0AAP0JU83_9MAGN</name>
<dbReference type="AlphaFoldDB" id="A0AAP0JU83"/>
<sequence>MHGTATDCILYFGRSFDEYEVMGNRNGDDRRGNVNKRVRAGFHLIERNTFVRSSGTKGNADDLDLYAGRVSPSAATRPQANC</sequence>
<gene>
    <name evidence="1" type="ORF">Scep_010027</name>
</gene>
<dbReference type="Proteomes" id="UP001419268">
    <property type="component" value="Unassembled WGS sequence"/>
</dbReference>
<reference evidence="1 2" key="1">
    <citation type="submission" date="2024-01" db="EMBL/GenBank/DDBJ databases">
        <title>Genome assemblies of Stephania.</title>
        <authorList>
            <person name="Yang L."/>
        </authorList>
    </citation>
    <scope>NUCLEOTIDE SEQUENCE [LARGE SCALE GENOMIC DNA]</scope>
    <source>
        <strain evidence="1">JXDWG</strain>
        <tissue evidence="1">Leaf</tissue>
    </source>
</reference>
<comment type="caution">
    <text evidence="1">The sequence shown here is derived from an EMBL/GenBank/DDBJ whole genome shotgun (WGS) entry which is preliminary data.</text>
</comment>
<evidence type="ECO:0000313" key="1">
    <source>
        <dbReference type="EMBL" id="KAK9140346.1"/>
    </source>
</evidence>
<proteinExistence type="predicted"/>